<dbReference type="EMBL" id="CP073078">
    <property type="protein sequence ID" value="QUD89208.1"/>
    <property type="molecule type" value="Genomic_DNA"/>
</dbReference>
<reference evidence="1" key="1">
    <citation type="submission" date="2021-04" db="EMBL/GenBank/DDBJ databases">
        <title>The complete genome sequence of Caulobacter sp. S6.</title>
        <authorList>
            <person name="Tang Y."/>
            <person name="Ouyang W."/>
            <person name="Liu Q."/>
            <person name="Huang B."/>
            <person name="Guo Z."/>
            <person name="Lei P."/>
        </authorList>
    </citation>
    <scope>NUCLEOTIDE SEQUENCE</scope>
    <source>
        <strain evidence="1">S6</strain>
    </source>
</reference>
<dbReference type="AlphaFoldDB" id="A0A975IVU3"/>
<protein>
    <submittedName>
        <fullName evidence="1">BrnA antitoxin family protein</fullName>
    </submittedName>
</protein>
<name>A0A975IVU3_9CAUL</name>
<gene>
    <name evidence="1" type="ORF">KCG34_04820</name>
</gene>
<dbReference type="Proteomes" id="UP000676409">
    <property type="component" value="Chromosome"/>
</dbReference>
<evidence type="ECO:0000313" key="2">
    <source>
        <dbReference type="Proteomes" id="UP000676409"/>
    </source>
</evidence>
<proteinExistence type="predicted"/>
<evidence type="ECO:0000313" key="1">
    <source>
        <dbReference type="EMBL" id="QUD89208.1"/>
    </source>
</evidence>
<dbReference type="Pfam" id="PF14384">
    <property type="entry name" value="BrnA_antitoxin"/>
    <property type="match status" value="1"/>
</dbReference>
<organism evidence="1 2">
    <name type="scientific">Phenylobacterium montanum</name>
    <dbReference type="NCBI Taxonomy" id="2823693"/>
    <lineage>
        <taxon>Bacteria</taxon>
        <taxon>Pseudomonadati</taxon>
        <taxon>Pseudomonadota</taxon>
        <taxon>Alphaproteobacteria</taxon>
        <taxon>Caulobacterales</taxon>
        <taxon>Caulobacteraceae</taxon>
        <taxon>Phenylobacterium</taxon>
    </lineage>
</organism>
<dbReference type="KEGG" id="caul:KCG34_04820"/>
<sequence>MPRNVKDLKSAWVDPDDAPELTGEVFARAALKEGEAVLRPATGTLTRRGRPRMEHPKRQVTIRLDSDLVDSLRASGPGWQSRINDILRRAVGS</sequence>
<dbReference type="InterPro" id="IPR025528">
    <property type="entry name" value="BrnA_antitoxin"/>
</dbReference>
<keyword evidence="2" id="KW-1185">Reference proteome</keyword>
<accession>A0A975IVU3</accession>
<dbReference type="RefSeq" id="WP_211939260.1">
    <property type="nucleotide sequence ID" value="NZ_CP073078.1"/>
</dbReference>